<dbReference type="EMBL" id="JAAOLX010000002">
    <property type="protein sequence ID" value="NHQ85212.1"/>
    <property type="molecule type" value="Genomic_DNA"/>
</dbReference>
<accession>A0ABX0KSZ2</accession>
<dbReference type="Proteomes" id="UP000712570">
    <property type="component" value="Unassembled WGS sequence"/>
</dbReference>
<organism evidence="1 2">
    <name type="scientific">Iodobacter violaceini</name>
    <dbReference type="NCBI Taxonomy" id="3044271"/>
    <lineage>
        <taxon>Bacteria</taxon>
        <taxon>Pseudomonadati</taxon>
        <taxon>Pseudomonadota</taxon>
        <taxon>Betaproteobacteria</taxon>
        <taxon>Neisseriales</taxon>
        <taxon>Chitinibacteraceae</taxon>
        <taxon>Iodobacter</taxon>
    </lineage>
</organism>
<dbReference type="RefSeq" id="WP_166822235.1">
    <property type="nucleotide sequence ID" value="NZ_JAAOLX010000002.1"/>
</dbReference>
<keyword evidence="2" id="KW-1185">Reference proteome</keyword>
<name>A0ABX0KSZ2_9NEIS</name>
<protein>
    <recommendedName>
        <fullName evidence="3">Secreted protein</fullName>
    </recommendedName>
</protein>
<evidence type="ECO:0000313" key="1">
    <source>
        <dbReference type="EMBL" id="NHQ85212.1"/>
    </source>
</evidence>
<comment type="caution">
    <text evidence="1">The sequence shown here is derived from an EMBL/GenBank/DDBJ whole genome shotgun (WGS) entry which is preliminary data.</text>
</comment>
<proteinExistence type="predicted"/>
<gene>
    <name evidence="1" type="ORF">HA050_03690</name>
</gene>
<reference evidence="1 2" key="1">
    <citation type="submission" date="2020-03" db="EMBL/GenBank/DDBJ databases">
        <title>Draft genome sequence of environmentally isolated violet-colored cultures.</title>
        <authorList>
            <person name="Wilson H.S."/>
        </authorList>
    </citation>
    <scope>NUCLEOTIDE SEQUENCE [LARGE SCALE GENOMIC DNA]</scope>
    <source>
        <strain evidence="1 2">HSC-16F04</strain>
    </source>
</reference>
<sequence>MIATWGTAIIGLFIRTAHAKATTNADTAGAVFGVVVDVFLRERAGAQGVVRRFAGDHRAVQVGILFNLDLKAIFACKQAALFLHSRIIRFGFILAKAGAARYAYPRRNARACTGLLAVKLAGILAAGEF</sequence>
<evidence type="ECO:0000313" key="2">
    <source>
        <dbReference type="Proteomes" id="UP000712570"/>
    </source>
</evidence>
<evidence type="ECO:0008006" key="3">
    <source>
        <dbReference type="Google" id="ProtNLM"/>
    </source>
</evidence>